<evidence type="ECO:0000313" key="2">
    <source>
        <dbReference type="Proteomes" id="UP001162834"/>
    </source>
</evidence>
<organism evidence="1 2">
    <name type="scientific">Capillimicrobium parvum</name>
    <dbReference type="NCBI Taxonomy" id="2884022"/>
    <lineage>
        <taxon>Bacteria</taxon>
        <taxon>Bacillati</taxon>
        <taxon>Actinomycetota</taxon>
        <taxon>Thermoleophilia</taxon>
        <taxon>Solirubrobacterales</taxon>
        <taxon>Capillimicrobiaceae</taxon>
        <taxon>Capillimicrobium</taxon>
    </lineage>
</organism>
<accession>A0A9E6XVY4</accession>
<dbReference type="Proteomes" id="UP001162834">
    <property type="component" value="Chromosome"/>
</dbReference>
<dbReference type="InterPro" id="IPR036388">
    <property type="entry name" value="WH-like_DNA-bd_sf"/>
</dbReference>
<proteinExistence type="predicted"/>
<name>A0A9E6XVY4_9ACTN</name>
<dbReference type="Gene3D" id="1.10.10.10">
    <property type="entry name" value="Winged helix-like DNA-binding domain superfamily/Winged helix DNA-binding domain"/>
    <property type="match status" value="1"/>
</dbReference>
<dbReference type="AlphaFoldDB" id="A0A9E6XVY4"/>
<dbReference type="KEGG" id="sbae:DSM104329_01158"/>
<dbReference type="EMBL" id="CP087164">
    <property type="protein sequence ID" value="UGS34776.1"/>
    <property type="molecule type" value="Genomic_DNA"/>
</dbReference>
<keyword evidence="2" id="KW-1185">Reference proteome</keyword>
<evidence type="ECO:0008006" key="3">
    <source>
        <dbReference type="Google" id="ProtNLM"/>
    </source>
</evidence>
<dbReference type="SUPFAM" id="SSF88659">
    <property type="entry name" value="Sigma3 and sigma4 domains of RNA polymerase sigma factors"/>
    <property type="match status" value="1"/>
</dbReference>
<dbReference type="RefSeq" id="WP_259314442.1">
    <property type="nucleotide sequence ID" value="NZ_CP087164.1"/>
</dbReference>
<sequence>MASASIAPSAPAGLDTVQAPAECRLRFPGGGVAYRPQLDGESLWWWQRLHGTEPLRREAIALLHERLRREAAFHIRLRVRALSAFPRSDIDDLAVEAADDALMALLRKLEDYRGDSQFWTWARRFAALEAPVSIRRRIGHDHVGIARDPDVLLNVADRGASVADQVELRERLRTVSAAIAGSLTARQRRVMVAVAINGVAPRTLAGELCTTPGAIYKMLHDARRTLRAQVAA</sequence>
<protein>
    <recommendedName>
        <fullName evidence="3">Sigma-70 family RNA polymerase sigma factor</fullName>
    </recommendedName>
</protein>
<evidence type="ECO:0000313" key="1">
    <source>
        <dbReference type="EMBL" id="UGS34776.1"/>
    </source>
</evidence>
<dbReference type="InterPro" id="IPR013324">
    <property type="entry name" value="RNA_pol_sigma_r3/r4-like"/>
</dbReference>
<reference evidence="1" key="1">
    <citation type="journal article" date="2022" name="Int. J. Syst. Evol. Microbiol.">
        <title>Pseudomonas aegrilactucae sp. nov. and Pseudomonas morbosilactucae sp. nov., pathogens causing bacterial rot of lettuce in Japan.</title>
        <authorList>
            <person name="Sawada H."/>
            <person name="Fujikawa T."/>
            <person name="Satou M."/>
        </authorList>
    </citation>
    <scope>NUCLEOTIDE SEQUENCE</scope>
    <source>
        <strain evidence="1">0166_1</strain>
    </source>
</reference>
<gene>
    <name evidence="1" type="ORF">DSM104329_01158</name>
</gene>